<dbReference type="AlphaFoldDB" id="A0AAU7Q811"/>
<dbReference type="GO" id="GO:1990961">
    <property type="term" value="P:xenobiotic detoxification by transmembrane export across the plasma membrane"/>
    <property type="evidence" value="ECO:0007669"/>
    <property type="project" value="UniProtKB-ARBA"/>
</dbReference>
<dbReference type="InterPro" id="IPR045324">
    <property type="entry name" value="Small_multidrug_res"/>
</dbReference>
<evidence type="ECO:0000256" key="6">
    <source>
        <dbReference type="ARBA" id="ARBA00023136"/>
    </source>
</evidence>
<feature type="transmembrane region" description="Helical" evidence="10">
    <location>
        <begin position="85"/>
        <end position="103"/>
    </location>
</feature>
<dbReference type="FunFam" id="1.10.3730.20:FF:000001">
    <property type="entry name" value="Quaternary ammonium compound resistance transporter SugE"/>
    <property type="match status" value="1"/>
</dbReference>
<dbReference type="GO" id="GO:0005886">
    <property type="term" value="C:plasma membrane"/>
    <property type="evidence" value="ECO:0007669"/>
    <property type="project" value="UniProtKB-SubCell"/>
</dbReference>
<dbReference type="GO" id="GO:0022857">
    <property type="term" value="F:transmembrane transporter activity"/>
    <property type="evidence" value="ECO:0007669"/>
    <property type="project" value="InterPro"/>
</dbReference>
<protein>
    <recommendedName>
        <fullName evidence="8">Guanidinium exporter</fullName>
    </recommendedName>
</protein>
<evidence type="ECO:0000256" key="10">
    <source>
        <dbReference type="SAM" id="Phobius"/>
    </source>
</evidence>
<evidence type="ECO:0000256" key="2">
    <source>
        <dbReference type="ARBA" id="ARBA00022448"/>
    </source>
</evidence>
<proteinExistence type="inferred from homology"/>
<evidence type="ECO:0000313" key="11">
    <source>
        <dbReference type="EMBL" id="XBS69056.1"/>
    </source>
</evidence>
<evidence type="ECO:0000256" key="7">
    <source>
        <dbReference type="ARBA" id="ARBA00038151"/>
    </source>
</evidence>
<evidence type="ECO:0000256" key="5">
    <source>
        <dbReference type="ARBA" id="ARBA00022989"/>
    </source>
</evidence>
<keyword evidence="2" id="KW-0813">Transport</keyword>
<sequence length="105" mass="11244">MAWLCLLLAGLFEVVWSSAMKASDGFSRLIPSLITLVFMILSFALLALAMKTLPLGTAYTLWVGIGAVGAFILGVVYFGESMDPYRMLAVALIIAGITLLKVVSK</sequence>
<keyword evidence="6 10" id="KW-0472">Membrane</keyword>
<keyword evidence="5 10" id="KW-1133">Transmembrane helix</keyword>
<name>A0AAU7Q811_9GAMM</name>
<dbReference type="Gene3D" id="1.10.3730.20">
    <property type="match status" value="1"/>
</dbReference>
<dbReference type="Pfam" id="PF00893">
    <property type="entry name" value="Multi_Drug_Res"/>
    <property type="match status" value="1"/>
</dbReference>
<dbReference type="InterPro" id="IPR000390">
    <property type="entry name" value="Small_drug/metabolite_transptr"/>
</dbReference>
<dbReference type="NCBIfam" id="NF008512">
    <property type="entry name" value="PRK11431.1"/>
    <property type="match status" value="1"/>
</dbReference>
<organism evidence="11">
    <name type="scientific">Acerihabitans sp. KWT182</name>
    <dbReference type="NCBI Taxonomy" id="3157919"/>
    <lineage>
        <taxon>Bacteria</taxon>
        <taxon>Pseudomonadati</taxon>
        <taxon>Pseudomonadota</taxon>
        <taxon>Gammaproteobacteria</taxon>
        <taxon>Enterobacterales</taxon>
        <taxon>Pectobacteriaceae</taxon>
        <taxon>Acerihabitans</taxon>
    </lineage>
</organism>
<evidence type="ECO:0000256" key="9">
    <source>
        <dbReference type="RuleBase" id="RU003942"/>
    </source>
</evidence>
<accession>A0AAU7Q811</accession>
<reference evidence="11" key="1">
    <citation type="submission" date="2024-06" db="EMBL/GenBank/DDBJ databases">
        <authorList>
            <person name="Coelho C."/>
            <person name="Bento M."/>
            <person name="Garcia E."/>
            <person name="Camelo A."/>
            <person name="Brandao I."/>
            <person name="Espirito Santo C."/>
            <person name="Trovao J."/>
            <person name="Verissimo A."/>
            <person name="Costa J."/>
            <person name="Tiago I."/>
        </authorList>
    </citation>
    <scope>NUCLEOTIDE SEQUENCE</scope>
    <source>
        <strain evidence="11">KWT182</strain>
    </source>
</reference>
<feature type="transmembrane region" description="Helical" evidence="10">
    <location>
        <begin position="29"/>
        <end position="49"/>
    </location>
</feature>
<evidence type="ECO:0000256" key="3">
    <source>
        <dbReference type="ARBA" id="ARBA00022475"/>
    </source>
</evidence>
<evidence type="ECO:0000256" key="4">
    <source>
        <dbReference type="ARBA" id="ARBA00022692"/>
    </source>
</evidence>
<evidence type="ECO:0000256" key="8">
    <source>
        <dbReference type="ARBA" id="ARBA00039168"/>
    </source>
</evidence>
<evidence type="ECO:0000256" key="1">
    <source>
        <dbReference type="ARBA" id="ARBA00004651"/>
    </source>
</evidence>
<dbReference type="InterPro" id="IPR037185">
    <property type="entry name" value="EmrE-like"/>
</dbReference>
<dbReference type="SUPFAM" id="SSF103481">
    <property type="entry name" value="Multidrug resistance efflux transporter EmrE"/>
    <property type="match status" value="1"/>
</dbReference>
<dbReference type="PANTHER" id="PTHR30561:SF0">
    <property type="entry name" value="GUANIDINIUM EXPORTER"/>
    <property type="match status" value="1"/>
</dbReference>
<dbReference type="PANTHER" id="PTHR30561">
    <property type="entry name" value="SMR FAMILY PROTON-DEPENDENT DRUG EFFLUX TRANSPORTER SUGE"/>
    <property type="match status" value="1"/>
</dbReference>
<keyword evidence="3" id="KW-1003">Cell membrane</keyword>
<comment type="similarity">
    <text evidence="7">Belongs to the drug/metabolite transporter (DMT) superfamily. Small multidrug resistance (SMR) (TC 2.A.7.1) family. Gdx/SugE subfamily.</text>
</comment>
<comment type="subcellular location">
    <subcellularLocation>
        <location evidence="1 9">Cell membrane</location>
        <topology evidence="1 9">Multi-pass membrane protein</topology>
    </subcellularLocation>
</comment>
<gene>
    <name evidence="11" type="primary">sugE</name>
    <name evidence="11" type="ORF">ABK905_21545</name>
</gene>
<keyword evidence="4 9" id="KW-0812">Transmembrane</keyword>
<feature type="transmembrane region" description="Helical" evidence="10">
    <location>
        <begin position="61"/>
        <end position="79"/>
    </location>
</feature>
<dbReference type="EMBL" id="CP157947">
    <property type="protein sequence ID" value="XBS69056.1"/>
    <property type="molecule type" value="Genomic_DNA"/>
</dbReference>